<protein>
    <recommendedName>
        <fullName evidence="3">AlpA family transcriptional regulator</fullName>
    </recommendedName>
</protein>
<dbReference type="EMBL" id="JBHRYC010000101">
    <property type="protein sequence ID" value="MFC3639814.1"/>
    <property type="molecule type" value="Genomic_DNA"/>
</dbReference>
<dbReference type="Proteomes" id="UP001595704">
    <property type="component" value="Unassembled WGS sequence"/>
</dbReference>
<dbReference type="RefSeq" id="WP_191321328.1">
    <property type="nucleotide sequence ID" value="NZ_BNCG01000065.1"/>
</dbReference>
<organism evidence="1 2">
    <name type="scientific">Camelimonas fluminis</name>
    <dbReference type="NCBI Taxonomy" id="1576911"/>
    <lineage>
        <taxon>Bacteria</taxon>
        <taxon>Pseudomonadati</taxon>
        <taxon>Pseudomonadota</taxon>
        <taxon>Alphaproteobacteria</taxon>
        <taxon>Hyphomicrobiales</taxon>
        <taxon>Chelatococcaceae</taxon>
        <taxon>Camelimonas</taxon>
    </lineage>
</organism>
<sequence>MVANQFLRRDEAAAYIRDTYNLPCAKTYLDVLASVGGGPAFRRIGRWPVYERADLDTWAHQRMTPKVTSTAALRGAA</sequence>
<evidence type="ECO:0008006" key="3">
    <source>
        <dbReference type="Google" id="ProtNLM"/>
    </source>
</evidence>
<evidence type="ECO:0000313" key="2">
    <source>
        <dbReference type="Proteomes" id="UP001595704"/>
    </source>
</evidence>
<comment type="caution">
    <text evidence="1">The sequence shown here is derived from an EMBL/GenBank/DDBJ whole genome shotgun (WGS) entry which is preliminary data.</text>
</comment>
<name>A0ABV7UM63_9HYPH</name>
<reference evidence="2" key="1">
    <citation type="journal article" date="2019" name="Int. J. Syst. Evol. Microbiol.">
        <title>The Global Catalogue of Microorganisms (GCM) 10K type strain sequencing project: providing services to taxonomists for standard genome sequencing and annotation.</title>
        <authorList>
            <consortium name="The Broad Institute Genomics Platform"/>
            <consortium name="The Broad Institute Genome Sequencing Center for Infectious Disease"/>
            <person name="Wu L."/>
            <person name="Ma J."/>
        </authorList>
    </citation>
    <scope>NUCLEOTIDE SEQUENCE [LARGE SCALE GENOMIC DNA]</scope>
    <source>
        <strain evidence="2">KCTC 42282</strain>
    </source>
</reference>
<gene>
    <name evidence="1" type="ORF">ACFONL_20955</name>
</gene>
<accession>A0ABV7UM63</accession>
<evidence type="ECO:0000313" key="1">
    <source>
        <dbReference type="EMBL" id="MFC3639814.1"/>
    </source>
</evidence>
<proteinExistence type="predicted"/>
<keyword evidence="2" id="KW-1185">Reference proteome</keyword>